<evidence type="ECO:0000313" key="2">
    <source>
        <dbReference type="EMBL" id="MBB3994920.1"/>
    </source>
</evidence>
<gene>
    <name evidence="2" type="ORF">GGR95_002570</name>
</gene>
<dbReference type="CDD" id="cd03112">
    <property type="entry name" value="CobW-like"/>
    <property type="match status" value="1"/>
</dbReference>
<dbReference type="PANTHER" id="PTHR13748:SF62">
    <property type="entry name" value="COBW DOMAIN-CONTAINING PROTEIN"/>
    <property type="match status" value="1"/>
</dbReference>
<dbReference type="InterPro" id="IPR027417">
    <property type="entry name" value="P-loop_NTPase"/>
</dbReference>
<dbReference type="Pfam" id="PF02492">
    <property type="entry name" value="cobW"/>
    <property type="match status" value="1"/>
</dbReference>
<accession>A0A7W6EA93</accession>
<comment type="caution">
    <text evidence="2">The sequence shown here is derived from an EMBL/GenBank/DDBJ whole genome shotgun (WGS) entry which is preliminary data.</text>
</comment>
<evidence type="ECO:0000259" key="1">
    <source>
        <dbReference type="Pfam" id="PF02492"/>
    </source>
</evidence>
<evidence type="ECO:0000313" key="3">
    <source>
        <dbReference type="Proteomes" id="UP000530268"/>
    </source>
</evidence>
<proteinExistence type="predicted"/>
<dbReference type="Gene3D" id="3.40.50.300">
    <property type="entry name" value="P-loop containing nucleotide triphosphate hydrolases"/>
    <property type="match status" value="1"/>
</dbReference>
<sequence length="295" mass="30575">MTLSDTGLLVTVLSGYLGAGKTTLVNQMLRQANGKRLAIMVNEFGDLPIDADLIEAEGDDLIALAGGCVCCSYGDDLIAALGQMAAMQPPPDHIILEASGVALPAAIASSLGLMPGIKTAGVVVLADVGLIEGQLANDYIGDTVARQLGAADLVVLTKTDIAGPSQVLRAGKAVAKHCGDALILEAAQGQLALDLVLHPQRLAVYEAGSPHGSGKGLNTRVETPEGPVDAETYARALAQRPEVIRAKGHVQTPQGVRTIQVVAEQWEVRDPPRDAQVGVVIISLDATPIRQPENA</sequence>
<dbReference type="GO" id="GO:0005737">
    <property type="term" value="C:cytoplasm"/>
    <property type="evidence" value="ECO:0007669"/>
    <property type="project" value="TreeGrafter"/>
</dbReference>
<dbReference type="SUPFAM" id="SSF52540">
    <property type="entry name" value="P-loop containing nucleoside triphosphate hydrolases"/>
    <property type="match status" value="1"/>
</dbReference>
<dbReference type="InterPro" id="IPR051316">
    <property type="entry name" value="Zinc-reg_GTPase_activator"/>
</dbReference>
<name>A0A7W6EA93_9RHOB</name>
<protein>
    <submittedName>
        <fullName evidence="2">G3E family GTPase</fullName>
    </submittedName>
</protein>
<dbReference type="PANTHER" id="PTHR13748">
    <property type="entry name" value="COBW-RELATED"/>
    <property type="match status" value="1"/>
</dbReference>
<dbReference type="RefSeq" id="WP_184566370.1">
    <property type="nucleotide sequence ID" value="NZ_JACIEI010000009.1"/>
</dbReference>
<dbReference type="EMBL" id="JACIEI010000009">
    <property type="protein sequence ID" value="MBB3994920.1"/>
    <property type="molecule type" value="Genomic_DNA"/>
</dbReference>
<dbReference type="AlphaFoldDB" id="A0A7W6EA93"/>
<dbReference type="Proteomes" id="UP000530268">
    <property type="component" value="Unassembled WGS sequence"/>
</dbReference>
<dbReference type="InterPro" id="IPR003495">
    <property type="entry name" value="CobW/HypB/UreG_nucleotide-bd"/>
</dbReference>
<organism evidence="2 3">
    <name type="scientific">Sulfitobacter undariae</name>
    <dbReference type="NCBI Taxonomy" id="1563671"/>
    <lineage>
        <taxon>Bacteria</taxon>
        <taxon>Pseudomonadati</taxon>
        <taxon>Pseudomonadota</taxon>
        <taxon>Alphaproteobacteria</taxon>
        <taxon>Rhodobacterales</taxon>
        <taxon>Roseobacteraceae</taxon>
        <taxon>Sulfitobacter</taxon>
    </lineage>
</organism>
<feature type="domain" description="CobW/HypB/UreG nucleotide-binding" evidence="1">
    <location>
        <begin position="10"/>
        <end position="175"/>
    </location>
</feature>
<keyword evidence="3" id="KW-1185">Reference proteome</keyword>
<reference evidence="2 3" key="1">
    <citation type="submission" date="2020-08" db="EMBL/GenBank/DDBJ databases">
        <title>Genomic Encyclopedia of Type Strains, Phase IV (KMG-IV): sequencing the most valuable type-strain genomes for metagenomic binning, comparative biology and taxonomic classification.</title>
        <authorList>
            <person name="Goeker M."/>
        </authorList>
    </citation>
    <scope>NUCLEOTIDE SEQUENCE [LARGE SCALE GENOMIC DNA]</scope>
    <source>
        <strain evidence="2 3">DSM 102234</strain>
    </source>
</reference>